<evidence type="ECO:0000256" key="5">
    <source>
        <dbReference type="ARBA" id="ARBA00022989"/>
    </source>
</evidence>
<dbReference type="AlphaFoldDB" id="A0A840BEV0"/>
<gene>
    <name evidence="11" type="ORF">GGR36_000521</name>
</gene>
<dbReference type="CDD" id="cd07185">
    <property type="entry name" value="OmpA_C-like"/>
    <property type="match status" value="1"/>
</dbReference>
<evidence type="ECO:0000256" key="8">
    <source>
        <dbReference type="SAM" id="MobiDB-lite"/>
    </source>
</evidence>
<keyword evidence="4 9" id="KW-0812">Transmembrane</keyword>
<evidence type="ECO:0000313" key="11">
    <source>
        <dbReference type="EMBL" id="MBB4011213.1"/>
    </source>
</evidence>
<dbReference type="PANTHER" id="PTHR30329">
    <property type="entry name" value="STATOR ELEMENT OF FLAGELLAR MOTOR COMPLEX"/>
    <property type="match status" value="1"/>
</dbReference>
<dbReference type="SUPFAM" id="SSF103088">
    <property type="entry name" value="OmpA-like"/>
    <property type="match status" value="1"/>
</dbReference>
<dbReference type="Gene3D" id="3.30.1330.60">
    <property type="entry name" value="OmpA-like domain"/>
    <property type="match status" value="1"/>
</dbReference>
<dbReference type="RefSeq" id="WP_183631578.1">
    <property type="nucleotide sequence ID" value="NZ_BAABLE010000011.1"/>
</dbReference>
<keyword evidence="12" id="KW-1185">Reference proteome</keyword>
<evidence type="ECO:0000256" key="6">
    <source>
        <dbReference type="ARBA" id="ARBA00023136"/>
    </source>
</evidence>
<dbReference type="InterPro" id="IPR050330">
    <property type="entry name" value="Bact_OuterMem_StrucFunc"/>
</dbReference>
<evidence type="ECO:0000256" key="2">
    <source>
        <dbReference type="ARBA" id="ARBA00008914"/>
    </source>
</evidence>
<dbReference type="Pfam" id="PF00691">
    <property type="entry name" value="OmpA"/>
    <property type="match status" value="1"/>
</dbReference>
<comment type="similarity">
    <text evidence="2">Belongs to the MotB family.</text>
</comment>
<dbReference type="EMBL" id="JACIET010000001">
    <property type="protein sequence ID" value="MBB4011213.1"/>
    <property type="molecule type" value="Genomic_DNA"/>
</dbReference>
<reference evidence="11 12" key="1">
    <citation type="submission" date="2020-08" db="EMBL/GenBank/DDBJ databases">
        <title>Genomic Encyclopedia of Type Strains, Phase IV (KMG-IV): sequencing the most valuable type-strain genomes for metagenomic binning, comparative biology and taxonomic classification.</title>
        <authorList>
            <person name="Goeker M."/>
        </authorList>
    </citation>
    <scope>NUCLEOTIDE SEQUENCE [LARGE SCALE GENOMIC DNA]</scope>
    <source>
        <strain evidence="11 12">DSM 106739</strain>
    </source>
</reference>
<sequence length="321" mass="34725">MAEATQQPIVVKRIKKGGGGAHGGAWKIAYADFVTAMMAFFLLMWLLGSTTEGDLKGISDYFQAPLKMSMQGGLGTGDATSVIPGGGNDLTKSVGQVANADYDQPKKRIRQPKIMPADNESIERARFEEIKQNLEAMIEASPVLRPFAKQLLLDITSEGLRIQIVDEKNRPMFDSGGATLKPYTREILRAIAVTLHEVGNRISVSGHTDATPYAAGDRGIGNWELSADRANTCRRELVFGGLGEDRIARVVGLAATIPLKAEDPYDAINRRISIVVLNKRAEEQIANAGRTLEVSGQAPSADQVGREVGAQPERAPQESQR</sequence>
<keyword evidence="6 7" id="KW-0472">Membrane</keyword>
<evidence type="ECO:0000256" key="4">
    <source>
        <dbReference type="ARBA" id="ARBA00022692"/>
    </source>
</evidence>
<dbReference type="NCBIfam" id="NF006548">
    <property type="entry name" value="PRK09041.1"/>
    <property type="match status" value="1"/>
</dbReference>
<name>A0A840BEV0_9RHOO</name>
<feature type="domain" description="OmpA-like" evidence="10">
    <location>
        <begin position="160"/>
        <end position="280"/>
    </location>
</feature>
<dbReference type="GO" id="GO:0005886">
    <property type="term" value="C:plasma membrane"/>
    <property type="evidence" value="ECO:0007669"/>
    <property type="project" value="UniProtKB-SubCell"/>
</dbReference>
<feature type="region of interest" description="Disordered" evidence="8">
    <location>
        <begin position="288"/>
        <end position="321"/>
    </location>
</feature>
<dbReference type="PANTHER" id="PTHR30329:SF21">
    <property type="entry name" value="LIPOPROTEIN YIAD-RELATED"/>
    <property type="match status" value="1"/>
</dbReference>
<evidence type="ECO:0000259" key="10">
    <source>
        <dbReference type="PROSITE" id="PS51123"/>
    </source>
</evidence>
<keyword evidence="5 9" id="KW-1133">Transmembrane helix</keyword>
<protein>
    <submittedName>
        <fullName evidence="11">Chemotaxis protein MotB</fullName>
    </submittedName>
</protein>
<evidence type="ECO:0000313" key="12">
    <source>
        <dbReference type="Proteomes" id="UP000561045"/>
    </source>
</evidence>
<evidence type="ECO:0000256" key="7">
    <source>
        <dbReference type="PROSITE-ProRule" id="PRU00473"/>
    </source>
</evidence>
<dbReference type="InterPro" id="IPR036737">
    <property type="entry name" value="OmpA-like_sf"/>
</dbReference>
<evidence type="ECO:0000256" key="3">
    <source>
        <dbReference type="ARBA" id="ARBA00022475"/>
    </source>
</evidence>
<dbReference type="InterPro" id="IPR006665">
    <property type="entry name" value="OmpA-like"/>
</dbReference>
<dbReference type="Pfam" id="PF13677">
    <property type="entry name" value="MotB_plug"/>
    <property type="match status" value="1"/>
</dbReference>
<comment type="caution">
    <text evidence="11">The sequence shown here is derived from an EMBL/GenBank/DDBJ whole genome shotgun (WGS) entry which is preliminary data.</text>
</comment>
<evidence type="ECO:0000256" key="1">
    <source>
        <dbReference type="ARBA" id="ARBA00004162"/>
    </source>
</evidence>
<evidence type="ECO:0000256" key="9">
    <source>
        <dbReference type="SAM" id="Phobius"/>
    </source>
</evidence>
<feature type="transmembrane region" description="Helical" evidence="9">
    <location>
        <begin position="28"/>
        <end position="47"/>
    </location>
</feature>
<dbReference type="Proteomes" id="UP000561045">
    <property type="component" value="Unassembled WGS sequence"/>
</dbReference>
<dbReference type="InterPro" id="IPR025713">
    <property type="entry name" value="MotB-like_N_dom"/>
</dbReference>
<organism evidence="11 12">
    <name type="scientific">Niveibacterium umoris</name>
    <dbReference type="NCBI Taxonomy" id="1193620"/>
    <lineage>
        <taxon>Bacteria</taxon>
        <taxon>Pseudomonadati</taxon>
        <taxon>Pseudomonadota</taxon>
        <taxon>Betaproteobacteria</taxon>
        <taxon>Rhodocyclales</taxon>
        <taxon>Rhodocyclaceae</taxon>
        <taxon>Niveibacterium</taxon>
    </lineage>
</organism>
<accession>A0A840BEV0</accession>
<dbReference type="PROSITE" id="PS51123">
    <property type="entry name" value="OMPA_2"/>
    <property type="match status" value="1"/>
</dbReference>
<proteinExistence type="inferred from homology"/>
<keyword evidence="3" id="KW-1003">Cell membrane</keyword>
<comment type="subcellular location">
    <subcellularLocation>
        <location evidence="1">Cell membrane</location>
        <topology evidence="1">Single-pass membrane protein</topology>
    </subcellularLocation>
</comment>